<evidence type="ECO:0000313" key="2">
    <source>
        <dbReference type="Proteomes" id="UP000265520"/>
    </source>
</evidence>
<dbReference type="AlphaFoldDB" id="A0A392VVP5"/>
<organism evidence="1 2">
    <name type="scientific">Trifolium medium</name>
    <dbReference type="NCBI Taxonomy" id="97028"/>
    <lineage>
        <taxon>Eukaryota</taxon>
        <taxon>Viridiplantae</taxon>
        <taxon>Streptophyta</taxon>
        <taxon>Embryophyta</taxon>
        <taxon>Tracheophyta</taxon>
        <taxon>Spermatophyta</taxon>
        <taxon>Magnoliopsida</taxon>
        <taxon>eudicotyledons</taxon>
        <taxon>Gunneridae</taxon>
        <taxon>Pentapetalae</taxon>
        <taxon>rosids</taxon>
        <taxon>fabids</taxon>
        <taxon>Fabales</taxon>
        <taxon>Fabaceae</taxon>
        <taxon>Papilionoideae</taxon>
        <taxon>50 kb inversion clade</taxon>
        <taxon>NPAAA clade</taxon>
        <taxon>Hologalegina</taxon>
        <taxon>IRL clade</taxon>
        <taxon>Trifolieae</taxon>
        <taxon>Trifolium</taxon>
    </lineage>
</organism>
<name>A0A392VVP5_9FABA</name>
<comment type="caution">
    <text evidence="1">The sequence shown here is derived from an EMBL/GenBank/DDBJ whole genome shotgun (WGS) entry which is preliminary data.</text>
</comment>
<proteinExistence type="predicted"/>
<feature type="non-terminal residue" evidence="1">
    <location>
        <position position="34"/>
    </location>
</feature>
<sequence>MPTTGPSPFRAGFIALFQSSWSTGKKEMNDKAIV</sequence>
<protein>
    <submittedName>
        <fullName evidence="1">Uncharacterized protein</fullName>
    </submittedName>
</protein>
<dbReference type="Proteomes" id="UP000265520">
    <property type="component" value="Unassembled WGS sequence"/>
</dbReference>
<keyword evidence="2" id="KW-1185">Reference proteome</keyword>
<accession>A0A392VVP5</accession>
<evidence type="ECO:0000313" key="1">
    <source>
        <dbReference type="EMBL" id="MCI91031.1"/>
    </source>
</evidence>
<reference evidence="1 2" key="1">
    <citation type="journal article" date="2018" name="Front. Plant Sci.">
        <title>Red Clover (Trifolium pratense) and Zigzag Clover (T. medium) - A Picture of Genomic Similarities and Differences.</title>
        <authorList>
            <person name="Dluhosova J."/>
            <person name="Istvanek J."/>
            <person name="Nedelnik J."/>
            <person name="Repkova J."/>
        </authorList>
    </citation>
    <scope>NUCLEOTIDE SEQUENCE [LARGE SCALE GENOMIC DNA]</scope>
    <source>
        <strain evidence="2">cv. 10/8</strain>
        <tissue evidence="1">Leaf</tissue>
    </source>
</reference>
<dbReference type="EMBL" id="LXQA011260794">
    <property type="protein sequence ID" value="MCI91031.1"/>
    <property type="molecule type" value="Genomic_DNA"/>
</dbReference>